<dbReference type="InterPro" id="IPR000533">
    <property type="entry name" value="Tropomyosin"/>
</dbReference>
<evidence type="ECO:0000256" key="4">
    <source>
        <dbReference type="SAM" id="MobiDB-lite"/>
    </source>
</evidence>
<keyword evidence="2 3" id="KW-0175">Coiled coil</keyword>
<reference evidence="5" key="1">
    <citation type="submission" date="2010-03" db="EMBL/GenBank/DDBJ databases">
        <title>Lepeophtheirus salmonis ESTs and full-length cDNAs.</title>
        <authorList>
            <person name="Yasuike M."/>
            <person name="von Schalburg K."/>
            <person name="Cooper G."/>
            <person name="Leong J."/>
            <person name="Jones S.R.M."/>
            <person name="Koop B.F."/>
        </authorList>
    </citation>
    <scope>NUCLEOTIDE SEQUENCE</scope>
    <source>
        <tissue evidence="5">Whole</tissue>
    </source>
</reference>
<dbReference type="PANTHER" id="PTHR19269">
    <property type="entry name" value="TROPOMYOSIN"/>
    <property type="match status" value="1"/>
</dbReference>
<accession>D3PFT0</accession>
<feature type="compositionally biased region" description="Basic and acidic residues" evidence="4">
    <location>
        <begin position="34"/>
        <end position="45"/>
    </location>
</feature>
<name>D3PFT0_LEPSM</name>
<protein>
    <submittedName>
        <fullName evidence="5">Tropomyosin</fullName>
    </submittedName>
</protein>
<dbReference type="EMBL" id="BT120486">
    <property type="protein sequence ID" value="ADD24126.1"/>
    <property type="molecule type" value="mRNA"/>
</dbReference>
<gene>
    <name evidence="5" type="primary">TPM</name>
</gene>
<evidence type="ECO:0000313" key="5">
    <source>
        <dbReference type="EMBL" id="ADD24126.1"/>
    </source>
</evidence>
<sequence>MDSIKKKMQSLQTETNAALSRANEMEKIASNANKKADKNDELVREPHRKTHLIEVTFDETLETLNSTLTKLEEKEVSLAIQEEEIFAMARRLALLEDEQKKTDQKIGVVITDLAKFSQTADSIFRKSKQLEQRNIQDEEIMEQMEGQTREAKRMGDDSDQKLDEMTRRLGVMMEELRRSEERAEQAETTIKELEDELRAVGESMMALEISEEKANTREERFKDQIKALLEKLKGAEGRYEYGEMNITKLNHRVDDLEDEIYREKLKIKNIFDDLDDTFDAIMTRY</sequence>
<organism evidence="5">
    <name type="scientific">Lepeophtheirus salmonis</name>
    <name type="common">Salmon louse</name>
    <name type="synonym">Caligus salmonis</name>
    <dbReference type="NCBI Taxonomy" id="72036"/>
    <lineage>
        <taxon>Eukaryota</taxon>
        <taxon>Metazoa</taxon>
        <taxon>Ecdysozoa</taxon>
        <taxon>Arthropoda</taxon>
        <taxon>Crustacea</taxon>
        <taxon>Multicrustacea</taxon>
        <taxon>Hexanauplia</taxon>
        <taxon>Copepoda</taxon>
        <taxon>Siphonostomatoida</taxon>
        <taxon>Caligidae</taxon>
        <taxon>Lepeophtheirus</taxon>
    </lineage>
</organism>
<evidence type="ECO:0000256" key="3">
    <source>
        <dbReference type="SAM" id="Coils"/>
    </source>
</evidence>
<feature type="coiled-coil region" evidence="3">
    <location>
        <begin position="127"/>
        <end position="266"/>
    </location>
</feature>
<dbReference type="Pfam" id="PF00261">
    <property type="entry name" value="Tropomyosin"/>
    <property type="match status" value="1"/>
</dbReference>
<evidence type="ECO:0000256" key="2">
    <source>
        <dbReference type="ARBA" id="ARBA00023054"/>
    </source>
</evidence>
<feature type="compositionally biased region" description="Polar residues" evidence="4">
    <location>
        <begin position="9"/>
        <end position="18"/>
    </location>
</feature>
<dbReference type="PRINTS" id="PR00194">
    <property type="entry name" value="TROPOMYOSIN"/>
</dbReference>
<dbReference type="AlphaFoldDB" id="D3PFT0"/>
<dbReference type="OrthoDB" id="128924at2759"/>
<proteinExistence type="evidence at transcript level"/>
<feature type="region of interest" description="Disordered" evidence="4">
    <location>
        <begin position="1"/>
        <end position="45"/>
    </location>
</feature>
<dbReference type="SUPFAM" id="SSF57997">
    <property type="entry name" value="Tropomyosin"/>
    <property type="match status" value="1"/>
</dbReference>
<dbReference type="Gene3D" id="1.20.5.340">
    <property type="match status" value="1"/>
</dbReference>
<dbReference type="Gene3D" id="1.20.5.170">
    <property type="match status" value="2"/>
</dbReference>
<evidence type="ECO:0000256" key="1">
    <source>
        <dbReference type="ARBA" id="ARBA00009036"/>
    </source>
</evidence>
<comment type="similarity">
    <text evidence="1">Belongs to the tropomyosin family.</text>
</comment>